<feature type="transmembrane region" description="Helical" evidence="1">
    <location>
        <begin position="180"/>
        <end position="200"/>
    </location>
</feature>
<dbReference type="GO" id="GO:0016020">
    <property type="term" value="C:membrane"/>
    <property type="evidence" value="ECO:0007669"/>
    <property type="project" value="InterPro"/>
</dbReference>
<dbReference type="STRING" id="1817828.A2722_04410"/>
<gene>
    <name evidence="3" type="ORF">A2722_04410</name>
</gene>
<dbReference type="EMBL" id="MFEO01000027">
    <property type="protein sequence ID" value="OGE88956.1"/>
    <property type="molecule type" value="Genomic_DNA"/>
</dbReference>
<proteinExistence type="predicted"/>
<keyword evidence="1" id="KW-0472">Membrane</keyword>
<feature type="transmembrane region" description="Helical" evidence="1">
    <location>
        <begin position="118"/>
        <end position="135"/>
    </location>
</feature>
<dbReference type="InterPro" id="IPR037185">
    <property type="entry name" value="EmrE-like"/>
</dbReference>
<evidence type="ECO:0000313" key="4">
    <source>
        <dbReference type="Proteomes" id="UP000178377"/>
    </source>
</evidence>
<name>A0A1F5PG73_9BACT</name>
<feature type="transmembrane region" description="Helical" evidence="1">
    <location>
        <begin position="93"/>
        <end position="112"/>
    </location>
</feature>
<keyword evidence="1" id="KW-0812">Transmembrane</keyword>
<protein>
    <recommendedName>
        <fullName evidence="2">EamA domain-containing protein</fullName>
    </recommendedName>
</protein>
<feature type="transmembrane region" description="Helical" evidence="1">
    <location>
        <begin position="6"/>
        <end position="25"/>
    </location>
</feature>
<dbReference type="Pfam" id="PF00892">
    <property type="entry name" value="EamA"/>
    <property type="match status" value="2"/>
</dbReference>
<comment type="caution">
    <text evidence="3">The sequence shown here is derived from an EMBL/GenBank/DDBJ whole genome shotgun (WGS) entry which is preliminary data.</text>
</comment>
<feature type="transmembrane region" description="Helical" evidence="1">
    <location>
        <begin position="156"/>
        <end position="174"/>
    </location>
</feature>
<dbReference type="SUPFAM" id="SSF103481">
    <property type="entry name" value="Multidrug resistance efflux transporter EmrE"/>
    <property type="match status" value="2"/>
</dbReference>
<evidence type="ECO:0000256" key="1">
    <source>
        <dbReference type="SAM" id="Phobius"/>
    </source>
</evidence>
<dbReference type="AlphaFoldDB" id="A0A1F5PG73"/>
<feature type="transmembrane region" description="Helical" evidence="1">
    <location>
        <begin position="60"/>
        <end position="81"/>
    </location>
</feature>
<feature type="domain" description="EamA" evidence="2">
    <location>
        <begin position="156"/>
        <end position="283"/>
    </location>
</feature>
<feature type="domain" description="EamA" evidence="2">
    <location>
        <begin position="4"/>
        <end position="135"/>
    </location>
</feature>
<feature type="transmembrane region" description="Helical" evidence="1">
    <location>
        <begin position="269"/>
        <end position="285"/>
    </location>
</feature>
<feature type="transmembrane region" description="Helical" evidence="1">
    <location>
        <begin position="37"/>
        <end position="54"/>
    </location>
</feature>
<dbReference type="Proteomes" id="UP000178377">
    <property type="component" value="Unassembled WGS sequence"/>
</dbReference>
<organism evidence="3 4">
    <name type="scientific">Candidatus Doudnabacteria bacterium RIFCSPHIGHO2_01_FULL_50_11</name>
    <dbReference type="NCBI Taxonomy" id="1817828"/>
    <lineage>
        <taxon>Bacteria</taxon>
        <taxon>Candidatus Doudnaibacteriota</taxon>
    </lineage>
</organism>
<dbReference type="InterPro" id="IPR000620">
    <property type="entry name" value="EamA_dom"/>
</dbReference>
<evidence type="ECO:0000259" key="2">
    <source>
        <dbReference type="Pfam" id="PF00892"/>
    </source>
</evidence>
<evidence type="ECO:0000313" key="3">
    <source>
        <dbReference type="EMBL" id="OGE88956.1"/>
    </source>
</evidence>
<reference evidence="3 4" key="1">
    <citation type="journal article" date="2016" name="Nat. Commun.">
        <title>Thousands of microbial genomes shed light on interconnected biogeochemical processes in an aquifer system.</title>
        <authorList>
            <person name="Anantharaman K."/>
            <person name="Brown C.T."/>
            <person name="Hug L.A."/>
            <person name="Sharon I."/>
            <person name="Castelle C.J."/>
            <person name="Probst A.J."/>
            <person name="Thomas B.C."/>
            <person name="Singh A."/>
            <person name="Wilkins M.J."/>
            <person name="Karaoz U."/>
            <person name="Brodie E.L."/>
            <person name="Williams K.H."/>
            <person name="Hubbard S.S."/>
            <person name="Banfield J.F."/>
        </authorList>
    </citation>
    <scope>NUCLEOTIDE SEQUENCE [LARGE SCALE GENOMIC DNA]</scope>
</reference>
<keyword evidence="1" id="KW-1133">Transmembrane helix</keyword>
<accession>A0A1F5PG73</accession>
<sequence>MFGYLALVAMLSGNVFTALVAKHLFREKRIRRELSLVIWQYTLPFLIFAVIFAVRPRAPIPGLFWLFIFGALPFEVFGQFLQYRALKLSDISLVTPLGNLTPIFLLGIGYAVSGDVPSLSGIIGVTLIVSGLFFIGAGEKTASQLSAWRDRGARSMVGAALAFSVTSAFGRKAVQLTDPFTFGFFTLGLLIVGSFAALAARGRFPFGEWRKNPLLKTLGLGATGETFGQYIAYDIFPAAYVIALKRLSTLASVLWGGVVWHEPHVRRRLFAALVMIAGALLVLLGG</sequence>